<proteinExistence type="predicted"/>
<reference evidence="2 3" key="1">
    <citation type="journal article" date="2015" name="Genome Biol. Evol.">
        <title>Comparative Genomics of a Bacterivorous Green Alga Reveals Evolutionary Causalities and Consequences of Phago-Mixotrophic Mode of Nutrition.</title>
        <authorList>
            <person name="Burns J.A."/>
            <person name="Paasch A."/>
            <person name="Narechania A."/>
            <person name="Kim E."/>
        </authorList>
    </citation>
    <scope>NUCLEOTIDE SEQUENCE [LARGE SCALE GENOMIC DNA]</scope>
    <source>
        <strain evidence="2 3">PLY_AMNH</strain>
    </source>
</reference>
<comment type="caution">
    <text evidence="2">The sequence shown here is derived from an EMBL/GenBank/DDBJ whole genome shotgun (WGS) entry which is preliminary data.</text>
</comment>
<sequence>MKEPLEWDFVISGVVFWRDEVGVVRLMFATVAVTMWTGFFPFDCTEKLHIKDVQFFPTHVVEVARAVEGQPVCPVDSLQVWVDLQLSRGLQPGDCLFQKIDGHRFRSDLMSDCLVPGSALDYAQLRRYLFRMMGEASDIAPEELQCLFGTQSLRSGGATEVADADQLWGFDLDRA</sequence>
<feature type="transmembrane region" description="Helical" evidence="1">
    <location>
        <begin position="22"/>
        <end position="42"/>
    </location>
</feature>
<organism evidence="2 3">
    <name type="scientific">Cymbomonas tetramitiformis</name>
    <dbReference type="NCBI Taxonomy" id="36881"/>
    <lineage>
        <taxon>Eukaryota</taxon>
        <taxon>Viridiplantae</taxon>
        <taxon>Chlorophyta</taxon>
        <taxon>Pyramimonadophyceae</taxon>
        <taxon>Pyramimonadales</taxon>
        <taxon>Pyramimonadaceae</taxon>
        <taxon>Cymbomonas</taxon>
    </lineage>
</organism>
<protein>
    <submittedName>
        <fullName evidence="2">Uncharacterized protein</fullName>
    </submittedName>
</protein>
<keyword evidence="1" id="KW-0472">Membrane</keyword>
<keyword evidence="1" id="KW-0812">Transmembrane</keyword>
<keyword evidence="3" id="KW-1185">Reference proteome</keyword>
<accession>A0AAE0GC60</accession>
<dbReference type="Proteomes" id="UP001190700">
    <property type="component" value="Unassembled WGS sequence"/>
</dbReference>
<dbReference type="AlphaFoldDB" id="A0AAE0GC60"/>
<gene>
    <name evidence="2" type="ORF">CYMTET_16462</name>
</gene>
<dbReference type="EMBL" id="LGRX02007243">
    <property type="protein sequence ID" value="KAK3275409.1"/>
    <property type="molecule type" value="Genomic_DNA"/>
</dbReference>
<evidence type="ECO:0000313" key="3">
    <source>
        <dbReference type="Proteomes" id="UP001190700"/>
    </source>
</evidence>
<evidence type="ECO:0000256" key="1">
    <source>
        <dbReference type="SAM" id="Phobius"/>
    </source>
</evidence>
<evidence type="ECO:0000313" key="2">
    <source>
        <dbReference type="EMBL" id="KAK3275409.1"/>
    </source>
</evidence>
<name>A0AAE0GC60_9CHLO</name>
<keyword evidence="1" id="KW-1133">Transmembrane helix</keyword>